<evidence type="ECO:0000313" key="3">
    <source>
        <dbReference type="Proteomes" id="UP001607302"/>
    </source>
</evidence>
<feature type="compositionally biased region" description="Polar residues" evidence="1">
    <location>
        <begin position="1"/>
        <end position="11"/>
    </location>
</feature>
<dbReference type="Proteomes" id="UP001607302">
    <property type="component" value="Unassembled WGS sequence"/>
</dbReference>
<dbReference type="AlphaFoldDB" id="A0ABD2A4E8"/>
<proteinExistence type="predicted"/>
<accession>A0ABD2A4E8</accession>
<reference evidence="2 3" key="1">
    <citation type="journal article" date="2024" name="Ann. Entomol. Soc. Am.">
        <title>Genomic analyses of the southern and eastern yellowjacket wasps (Hymenoptera: Vespidae) reveal evolutionary signatures of social life.</title>
        <authorList>
            <person name="Catto M.A."/>
            <person name="Caine P.B."/>
            <person name="Orr S.E."/>
            <person name="Hunt B.G."/>
            <person name="Goodisman M.A.D."/>
        </authorList>
    </citation>
    <scope>NUCLEOTIDE SEQUENCE [LARGE SCALE GENOMIC DNA]</scope>
    <source>
        <strain evidence="2">233</strain>
        <tissue evidence="2">Head and thorax</tissue>
    </source>
</reference>
<keyword evidence="3" id="KW-1185">Reference proteome</keyword>
<feature type="region of interest" description="Disordered" evidence="1">
    <location>
        <begin position="1"/>
        <end position="68"/>
    </location>
</feature>
<gene>
    <name evidence="2" type="ORF">V1478_015855</name>
</gene>
<organism evidence="2 3">
    <name type="scientific">Vespula squamosa</name>
    <name type="common">Southern yellow jacket</name>
    <name type="synonym">Wasp</name>
    <dbReference type="NCBI Taxonomy" id="30214"/>
    <lineage>
        <taxon>Eukaryota</taxon>
        <taxon>Metazoa</taxon>
        <taxon>Ecdysozoa</taxon>
        <taxon>Arthropoda</taxon>
        <taxon>Hexapoda</taxon>
        <taxon>Insecta</taxon>
        <taxon>Pterygota</taxon>
        <taxon>Neoptera</taxon>
        <taxon>Endopterygota</taxon>
        <taxon>Hymenoptera</taxon>
        <taxon>Apocrita</taxon>
        <taxon>Aculeata</taxon>
        <taxon>Vespoidea</taxon>
        <taxon>Vespidae</taxon>
        <taxon>Vespinae</taxon>
        <taxon>Vespula</taxon>
    </lineage>
</organism>
<name>A0ABD2A4E8_VESSQ</name>
<evidence type="ECO:0000256" key="1">
    <source>
        <dbReference type="SAM" id="MobiDB-lite"/>
    </source>
</evidence>
<feature type="compositionally biased region" description="Acidic residues" evidence="1">
    <location>
        <begin position="33"/>
        <end position="52"/>
    </location>
</feature>
<protein>
    <submittedName>
        <fullName evidence="2">Uncharacterized protein</fullName>
    </submittedName>
</protein>
<evidence type="ECO:0000313" key="2">
    <source>
        <dbReference type="EMBL" id="KAL2714670.1"/>
    </source>
</evidence>
<sequence length="68" mass="8256">MRTSKRSQYNADASWASILDLQRAPTRRKKEKEEEEEEEEDEEEEEEEEEEEKEKKKTRGTASPLRRR</sequence>
<comment type="caution">
    <text evidence="2">The sequence shown here is derived from an EMBL/GenBank/DDBJ whole genome shotgun (WGS) entry which is preliminary data.</text>
</comment>
<dbReference type="EMBL" id="JAUDFV010000156">
    <property type="protein sequence ID" value="KAL2714670.1"/>
    <property type="molecule type" value="Genomic_DNA"/>
</dbReference>